<dbReference type="OrthoDB" id="9804574at2"/>
<dbReference type="PANTHER" id="PTHR30536">
    <property type="entry name" value="ALTRONATE/GALACTARATE DEHYDRATASE"/>
    <property type="match status" value="1"/>
</dbReference>
<evidence type="ECO:0000313" key="7">
    <source>
        <dbReference type="Proteomes" id="UP000282311"/>
    </source>
</evidence>
<evidence type="ECO:0000256" key="2">
    <source>
        <dbReference type="ARBA" id="ARBA00023239"/>
    </source>
</evidence>
<feature type="domain" description="D-galactarate/Altronate dehydratase C-terminal" evidence="5">
    <location>
        <begin position="289"/>
        <end position="528"/>
    </location>
</feature>
<keyword evidence="6" id="KW-0378">Hydrolase</keyword>
<feature type="domain" description="D-galactarate/Altronate dehydratase second" evidence="3">
    <location>
        <begin position="138"/>
        <end position="277"/>
    </location>
</feature>
<evidence type="ECO:0000259" key="4">
    <source>
        <dbReference type="Pfam" id="PF08666"/>
    </source>
</evidence>
<dbReference type="Proteomes" id="UP000282311">
    <property type="component" value="Unassembled WGS sequence"/>
</dbReference>
<dbReference type="AlphaFoldDB" id="A0A3B0BWF7"/>
<evidence type="ECO:0000256" key="1">
    <source>
        <dbReference type="ARBA" id="ARBA00010986"/>
    </source>
</evidence>
<dbReference type="RefSeq" id="WP_120750036.1">
    <property type="nucleotide sequence ID" value="NZ_RBAH01000022.1"/>
</dbReference>
<protein>
    <submittedName>
        <fullName evidence="6">Altronate hydrolase</fullName>
    </submittedName>
</protein>
<dbReference type="Pfam" id="PF04295">
    <property type="entry name" value="GD_AH_second"/>
    <property type="match status" value="2"/>
</dbReference>
<dbReference type="InterPro" id="IPR048332">
    <property type="entry name" value="GD_AH_C"/>
</dbReference>
<feature type="domain" description="SAF" evidence="4">
    <location>
        <begin position="18"/>
        <end position="86"/>
    </location>
</feature>
<feature type="domain" description="D-galactarate/Altronate dehydratase C-terminal" evidence="5">
    <location>
        <begin position="780"/>
        <end position="857"/>
    </location>
</feature>
<comment type="similarity">
    <text evidence="1">Belongs to the UxaA family.</text>
</comment>
<evidence type="ECO:0000313" key="6">
    <source>
        <dbReference type="EMBL" id="RKN75806.1"/>
    </source>
</evidence>
<keyword evidence="7" id="KW-1185">Reference proteome</keyword>
<dbReference type="GO" id="GO:0019698">
    <property type="term" value="P:D-galacturonate catabolic process"/>
    <property type="evidence" value="ECO:0007669"/>
    <property type="project" value="TreeGrafter"/>
</dbReference>
<gene>
    <name evidence="6" type="ORF">D7M11_25205</name>
</gene>
<feature type="domain" description="D-galactarate/Altronate dehydratase second" evidence="3">
    <location>
        <begin position="569"/>
        <end position="703"/>
    </location>
</feature>
<dbReference type="PANTHER" id="PTHR30536:SF5">
    <property type="entry name" value="ALTRONATE DEHYDRATASE"/>
    <property type="match status" value="1"/>
</dbReference>
<dbReference type="InterPro" id="IPR007392">
    <property type="entry name" value="GD_AH_second"/>
</dbReference>
<name>A0A3B0BWF7_9BACL</name>
<organism evidence="6 7">
    <name type="scientific">Paenibacillus ginsengarvi</name>
    <dbReference type="NCBI Taxonomy" id="400777"/>
    <lineage>
        <taxon>Bacteria</taxon>
        <taxon>Bacillati</taxon>
        <taxon>Bacillota</taxon>
        <taxon>Bacilli</taxon>
        <taxon>Bacillales</taxon>
        <taxon>Paenibacillaceae</taxon>
        <taxon>Paenibacillus</taxon>
    </lineage>
</organism>
<dbReference type="GO" id="GO:0016829">
    <property type="term" value="F:lyase activity"/>
    <property type="evidence" value="ECO:0007669"/>
    <property type="project" value="UniProtKB-KW"/>
</dbReference>
<proteinExistence type="inferred from homology"/>
<comment type="caution">
    <text evidence="6">The sequence shown here is derived from an EMBL/GenBank/DDBJ whole genome shotgun (WGS) entry which is preliminary data.</text>
</comment>
<evidence type="ECO:0000259" key="5">
    <source>
        <dbReference type="Pfam" id="PF20629"/>
    </source>
</evidence>
<dbReference type="Gene3D" id="2.30.130.110">
    <property type="match status" value="1"/>
</dbReference>
<dbReference type="InterPro" id="IPR052172">
    <property type="entry name" value="UxaA_altronate/galactarate_dh"/>
</dbReference>
<dbReference type="InterPro" id="IPR013974">
    <property type="entry name" value="SAF"/>
</dbReference>
<accession>A0A3B0BWF7</accession>
<dbReference type="Pfam" id="PF20629">
    <property type="entry name" value="GD_AH_C"/>
    <property type="match status" value="2"/>
</dbReference>
<dbReference type="EMBL" id="RBAH01000022">
    <property type="protein sequence ID" value="RKN75806.1"/>
    <property type="molecule type" value="Genomic_DNA"/>
</dbReference>
<evidence type="ECO:0000259" key="3">
    <source>
        <dbReference type="Pfam" id="PF04295"/>
    </source>
</evidence>
<dbReference type="GO" id="GO:0016787">
    <property type="term" value="F:hydrolase activity"/>
    <property type="evidence" value="ECO:0007669"/>
    <property type="project" value="UniProtKB-KW"/>
</dbReference>
<reference evidence="6 7" key="1">
    <citation type="journal article" date="2007" name="Int. J. Syst. Evol. Microbiol.">
        <title>Paenibacillus ginsengarvi sp. nov., isolated from soil from ginseng cultivation.</title>
        <authorList>
            <person name="Yoon M.H."/>
            <person name="Ten L.N."/>
            <person name="Im W.T."/>
        </authorList>
    </citation>
    <scope>NUCLEOTIDE SEQUENCE [LARGE SCALE GENOMIC DNA]</scope>
    <source>
        <strain evidence="6 7">KCTC 13059</strain>
    </source>
</reference>
<sequence>MNAVYQFDEVARLPLPGDNCAVAIRDLDAGALIIYEDQRLTLDYAVMEGHRFAVKAITPGEELLSWELPFGVALQAIQPGQYVVNDAVLGELRVRQLKFALPDEPNFTDQIKPFVLDELSFQPAPASPAYTEARTFMGYRRSEARGVGTRNYVVLLGTTSRTGSYVKKLAARMQGELQNYPNIDGIVPAAHTEGATEKPNNLEVLLRTLAGFTVNPNVGAVLIADYGNEPVTNAMVEAYAREHGYPIDEVLHKFVSLQGGFEDSLNEGEALVREWLPIVGAMQRTSESISHLKIGLQCGGSDAFSGVSANPLLGWLSEELVRYGGSASLAETDELIGAEAYVLSKVRNVETARKFLELLERFREVTSWHGTSAEGNPSGGNKYRGLYNIYLKSIGAARKKDPFTRLDYATEYGERMKEGGFYFMDSPGNDLESIAGQVAAGCNMIFFTTGNGSITNFPYVPTVKVVTTTRRFQLLSNDMDVNAGLYLEGASMEELGKDVFERTIRIASGQRSVGEQAGHAQVQIWRNWRQNDASRLEALLHSPAPTGEPIEVRKEAEAGAASSPIAFTFNRYQDRLSSDNIGLIMPTSLCAGQVAGMITQRLNKQGLGQPVVSRFVALAHTEGCGNSGGQAEQLHARTMIGYITHPMVKHCLLLEHGCEKTHNDYMRHQMEEAGIDGSRLGYASIQLDGGIAKVSEKVEAWFKERLKSDGEAQKVTAGLEGLRIGIVSDGPVSAEAAEQLAKLTRMVAGAGGLVVVPENSGLLTTDAYRNNVLVSPEIKPSIAYGEHARHNGFHIMESPTEHFIETVTGLAATGVELLITLVGNRPVQTHPFVPMLQLAAEPAIQQTYESDLDLQLTGDSDGWTAQIMERCKQILEHTYTPRLYQKGYTDFQLTRGHLGFSL</sequence>
<dbReference type="Pfam" id="PF08666">
    <property type="entry name" value="SAF"/>
    <property type="match status" value="1"/>
</dbReference>
<keyword evidence="2" id="KW-0456">Lyase</keyword>